<feature type="domain" description="DUF7357" evidence="2">
    <location>
        <begin position="3"/>
        <end position="130"/>
    </location>
</feature>
<comment type="caution">
    <text evidence="3">The sequence shown here is derived from an EMBL/GenBank/DDBJ whole genome shotgun (WGS) entry which is preliminary data.</text>
</comment>
<feature type="compositionally biased region" description="Basic and acidic residues" evidence="1">
    <location>
        <begin position="519"/>
        <end position="546"/>
    </location>
</feature>
<feature type="compositionally biased region" description="Low complexity" evidence="1">
    <location>
        <begin position="466"/>
        <end position="479"/>
    </location>
</feature>
<evidence type="ECO:0000256" key="1">
    <source>
        <dbReference type="SAM" id="MobiDB-lite"/>
    </source>
</evidence>
<feature type="region of interest" description="Disordered" evidence="1">
    <location>
        <begin position="610"/>
        <end position="674"/>
    </location>
</feature>
<evidence type="ECO:0000259" key="2">
    <source>
        <dbReference type="Pfam" id="PF24054"/>
    </source>
</evidence>
<feature type="compositionally biased region" description="Low complexity" evidence="1">
    <location>
        <begin position="444"/>
        <end position="454"/>
    </location>
</feature>
<feature type="region of interest" description="Disordered" evidence="1">
    <location>
        <begin position="1273"/>
        <end position="1413"/>
    </location>
</feature>
<dbReference type="PANTHER" id="PTHR36812:SF9">
    <property type="entry name" value="MYB-LIKE PROTEIN X ISOFORM X1"/>
    <property type="match status" value="1"/>
</dbReference>
<name>A0AAN8RI32_9PEZI</name>
<feature type="region of interest" description="Disordered" evidence="1">
    <location>
        <begin position="1095"/>
        <end position="1120"/>
    </location>
</feature>
<sequence length="1413" mass="156133">MRRARLLINREGLAPVRIVWPLQPAIEQNPRYSVYDLLKDVNKAFPLDDGASGLEDYTVEIDGCDLVHYMPIAHLVSDQDEITIRPLTTTEIREHRKGGRRQISKIGRVLLDGVAPGRLFVGPARDRPPVLGIDRPAKRRKISNGFTNDDSGQDVRTWKPIASSGRRRALRSASGSKNVHFEDSEEDQEEGIDKSSAIVLAVSPYENEDEDDEDDEDFDPTEGDEDEDDESEGDQDIEDDEKEEVDEDEDEDTESEDEDEELSATTAELDRVLKRLSGVETECQDEEEEEEEEEDDDDNEDEDEDEEDDGETDSSSEEGGDSNGSSYPSSSSADSDDSDGEKEAEPRARYSLNNNFKAKELQDSSSDSSSESGGDDDSEDESFQGSDARNSSDSSSDSSLDDDSDDSDDDGEEEEEEEAPNKIDSSKLKNRESIEAEKPDEVSSKIITSSSKPPRGLPPMVTTAKPSTTPPLIATTTRTPLPPTTQIANPPGLPEAAANIPFKGTSSTRSRNQRRRDSKRLEQLIREGHLPVGSTKEDLYRYREQENGGNENTSDSNSKTLNDINAAPLTNGSTRHSDELQSSRDLSPRYTPMEPLEVIVEEVNVSLEVPVPSEQEASKSPQADEASSSSISTNRRRPGVSDATKRTLLGSLGLKLPRNQAEDEKQREDWKKKHAKFVGNKTKGFLDAMVGKEGVHSRFDEDGKVTAEVPTAQPVEDQDLWKEKIQLSAVECDEEYIDEEKTLKPSFPFDPRQLRGYGDESNFGNKSKNKKKKKNKKNKRKQDKEDAYQEEEEWNPNFYDASMGIDSAQQPGQAERSTQGASEEFDDMPPIPENLSDYPVIKEPVLPESILVFTKLVCDANNNYATSYKRVTARVLAIEGTNIIFQLAKRDCPKAVYDEETGERIFGRFHMPGSEDTDGIEELDLGLMYDGRVIKEGVVVTESHEILAAEEEKEIDRVPETILEGVNMEKDNVQAQIISQIEDEDIPMPEAGGAPVLLAPNDSIQSSSFLEPPFQTNGSDGNIDTDDEIDDNEVQGEERLYEDNVMHDRASRSPIAPLANVEDENVDSSAEAHRYEDAPSQDLIFPDDLVPKKVSTPTVSETGVPKPATESEEPVVQVPRTPDSGALGFQDEMDISALNPGDAAIVGEMIKIKKECPEDPDLLREALKPFHHPPETKCEADVSIDISPLASPIIKKERVSTQEALGSPVTPLKDITGRSTNDDNVEHIEESLDEVDDSKDSRNLGSGSGYLGNEISPIAGDFITSKSDNAFKRRPKVGALYRRKPPSLERKEIKESIKQESYADDDFAIPSTMPERSLTSGRTAFSGRANNASTTSSREAPKKKEPEYIILSDDDESKSRPRASLEIMGGTISTKRGKVKLKSTLVKRSGSTGDSQGFGSQGFSSQRSTSSQL</sequence>
<proteinExistence type="predicted"/>
<feature type="region of interest" description="Disordered" evidence="1">
    <location>
        <begin position="740"/>
        <end position="830"/>
    </location>
</feature>
<feature type="region of interest" description="Disordered" evidence="1">
    <location>
        <begin position="1232"/>
        <end position="1251"/>
    </location>
</feature>
<feature type="compositionally biased region" description="Basic residues" evidence="1">
    <location>
        <begin position="767"/>
        <end position="781"/>
    </location>
</feature>
<feature type="compositionally biased region" description="Low complexity" evidence="1">
    <location>
        <begin position="1389"/>
        <end position="1413"/>
    </location>
</feature>
<feature type="compositionally biased region" description="Acidic residues" evidence="1">
    <location>
        <begin position="399"/>
        <end position="418"/>
    </location>
</feature>
<feature type="compositionally biased region" description="Acidic residues" evidence="1">
    <location>
        <begin position="282"/>
        <end position="320"/>
    </location>
</feature>
<gene>
    <name evidence="3" type="ORF">TWF718_006939</name>
</gene>
<feature type="region of interest" description="Disordered" evidence="1">
    <location>
        <begin position="125"/>
        <end position="593"/>
    </location>
</feature>
<feature type="compositionally biased region" description="Polar residues" evidence="1">
    <location>
        <begin position="807"/>
        <end position="821"/>
    </location>
</feature>
<feature type="compositionally biased region" description="Basic and acidic residues" evidence="1">
    <location>
        <begin position="1286"/>
        <end position="1298"/>
    </location>
</feature>
<dbReference type="Pfam" id="PF24054">
    <property type="entry name" value="DUF7357"/>
    <property type="match status" value="1"/>
</dbReference>
<organism evidence="3 4">
    <name type="scientific">Orbilia javanica</name>
    <dbReference type="NCBI Taxonomy" id="47235"/>
    <lineage>
        <taxon>Eukaryota</taxon>
        <taxon>Fungi</taxon>
        <taxon>Dikarya</taxon>
        <taxon>Ascomycota</taxon>
        <taxon>Pezizomycotina</taxon>
        <taxon>Orbiliomycetes</taxon>
        <taxon>Orbiliales</taxon>
        <taxon>Orbiliaceae</taxon>
        <taxon>Orbilia</taxon>
    </lineage>
</organism>
<feature type="compositionally biased region" description="Low complexity" evidence="1">
    <location>
        <begin position="323"/>
        <end position="333"/>
    </location>
</feature>
<feature type="compositionally biased region" description="Basic residues" evidence="1">
    <location>
        <begin position="1273"/>
        <end position="1285"/>
    </location>
</feature>
<feature type="compositionally biased region" description="Basic and acidic residues" evidence="1">
    <location>
        <begin position="660"/>
        <end position="671"/>
    </location>
</feature>
<feature type="compositionally biased region" description="Low complexity" evidence="1">
    <location>
        <begin position="383"/>
        <end position="398"/>
    </location>
</feature>
<feature type="region of interest" description="Disordered" evidence="1">
    <location>
        <begin position="1009"/>
        <end position="1029"/>
    </location>
</feature>
<dbReference type="EMBL" id="JAVHNR010000004">
    <property type="protein sequence ID" value="KAK6344994.1"/>
    <property type="molecule type" value="Genomic_DNA"/>
</dbReference>
<feature type="region of interest" description="Disordered" evidence="1">
    <location>
        <begin position="1051"/>
        <end position="1077"/>
    </location>
</feature>
<feature type="compositionally biased region" description="Low complexity" evidence="1">
    <location>
        <begin position="363"/>
        <end position="372"/>
    </location>
</feature>
<feature type="compositionally biased region" description="Polar residues" evidence="1">
    <location>
        <begin position="547"/>
        <end position="574"/>
    </location>
</feature>
<feature type="region of interest" description="Disordered" evidence="1">
    <location>
        <begin position="1201"/>
        <end position="1224"/>
    </location>
</feature>
<feature type="compositionally biased region" description="Polar residues" evidence="1">
    <location>
        <begin position="1009"/>
        <end position="1019"/>
    </location>
</feature>
<dbReference type="PANTHER" id="PTHR36812">
    <property type="entry name" value="NEUROFILAMENT TRIPLET M PROTEIN-LIKE PROTEIN"/>
    <property type="match status" value="1"/>
</dbReference>
<keyword evidence="4" id="KW-1185">Reference proteome</keyword>
<accession>A0AAN8RI32</accession>
<feature type="compositionally biased region" description="Basic and acidic residues" evidence="1">
    <location>
        <begin position="419"/>
        <end position="443"/>
    </location>
</feature>
<dbReference type="Proteomes" id="UP001313282">
    <property type="component" value="Unassembled WGS sequence"/>
</dbReference>
<feature type="compositionally biased region" description="Polar residues" evidence="1">
    <location>
        <begin position="618"/>
        <end position="633"/>
    </location>
</feature>
<feature type="compositionally biased region" description="Polar residues" evidence="1">
    <location>
        <begin position="1317"/>
        <end position="1338"/>
    </location>
</feature>
<feature type="compositionally biased region" description="Acidic residues" evidence="1">
    <location>
        <begin position="206"/>
        <end position="262"/>
    </location>
</feature>
<evidence type="ECO:0000313" key="4">
    <source>
        <dbReference type="Proteomes" id="UP001313282"/>
    </source>
</evidence>
<feature type="compositionally biased region" description="Acidic residues" evidence="1">
    <location>
        <begin position="373"/>
        <end position="382"/>
    </location>
</feature>
<protein>
    <recommendedName>
        <fullName evidence="2">DUF7357 domain-containing protein</fullName>
    </recommendedName>
</protein>
<evidence type="ECO:0000313" key="3">
    <source>
        <dbReference type="EMBL" id="KAK6344994.1"/>
    </source>
</evidence>
<dbReference type="InterPro" id="IPR055781">
    <property type="entry name" value="DUF7357"/>
</dbReference>
<reference evidence="3 4" key="1">
    <citation type="submission" date="2019-10" db="EMBL/GenBank/DDBJ databases">
        <authorList>
            <person name="Palmer J.M."/>
        </authorList>
    </citation>
    <scope>NUCLEOTIDE SEQUENCE [LARGE SCALE GENOMIC DNA]</scope>
    <source>
        <strain evidence="3 4">TWF718</strain>
    </source>
</reference>